<keyword evidence="5 8" id="KW-0472">Membrane</keyword>
<dbReference type="GO" id="GO:0098717">
    <property type="term" value="P:pantothenate import across plasma membrane"/>
    <property type="evidence" value="ECO:0007669"/>
    <property type="project" value="TreeGrafter"/>
</dbReference>
<feature type="transmembrane region" description="Helical" evidence="8">
    <location>
        <begin position="97"/>
        <end position="116"/>
    </location>
</feature>
<dbReference type="GO" id="GO:0005886">
    <property type="term" value="C:plasma membrane"/>
    <property type="evidence" value="ECO:0007669"/>
    <property type="project" value="TreeGrafter"/>
</dbReference>
<feature type="transmembrane region" description="Helical" evidence="8">
    <location>
        <begin position="332"/>
        <end position="349"/>
    </location>
</feature>
<evidence type="ECO:0000256" key="7">
    <source>
        <dbReference type="SAM" id="MobiDB-lite"/>
    </source>
</evidence>
<dbReference type="PANTHER" id="PTHR43791">
    <property type="entry name" value="PERMEASE-RELATED"/>
    <property type="match status" value="1"/>
</dbReference>
<feature type="domain" description="Major facilitator superfamily (MFS) profile" evidence="9">
    <location>
        <begin position="31"/>
        <end position="450"/>
    </location>
</feature>
<keyword evidence="11" id="KW-1185">Reference proteome</keyword>
<dbReference type="PANTHER" id="PTHR43791:SF4">
    <property type="entry name" value="PANTOTHENATE TRANSPORTER FEN2"/>
    <property type="match status" value="1"/>
</dbReference>
<feature type="transmembrane region" description="Helical" evidence="8">
    <location>
        <begin position="423"/>
        <end position="446"/>
    </location>
</feature>
<reference evidence="10 11" key="1">
    <citation type="journal article" date="2018" name="IMA Fungus">
        <title>IMA Genome-F 9: Draft genome sequence of Annulohypoxylon stygium, Aspergillus mulundensis, Berkeleyomyces basicola (syn. Thielaviopsis basicola), Ceratocystis smalleyi, two Cercospora beticola strains, Coleophoma cylindrospora, Fusarium fracticaudum, Phialophora cf. hyalina, and Morchella septimelata.</title>
        <authorList>
            <person name="Wingfield B.D."/>
            <person name="Bills G.F."/>
            <person name="Dong Y."/>
            <person name="Huang W."/>
            <person name="Nel W.J."/>
            <person name="Swalarsk-Parry B.S."/>
            <person name="Vaghefi N."/>
            <person name="Wilken P.M."/>
            <person name="An Z."/>
            <person name="de Beer Z.W."/>
            <person name="De Vos L."/>
            <person name="Chen L."/>
            <person name="Duong T.A."/>
            <person name="Gao Y."/>
            <person name="Hammerbacher A."/>
            <person name="Kikkert J.R."/>
            <person name="Li Y."/>
            <person name="Li H."/>
            <person name="Li K."/>
            <person name="Li Q."/>
            <person name="Liu X."/>
            <person name="Ma X."/>
            <person name="Naidoo K."/>
            <person name="Pethybridge S.J."/>
            <person name="Sun J."/>
            <person name="Steenkamp E.T."/>
            <person name="van der Nest M.A."/>
            <person name="van Wyk S."/>
            <person name="Wingfield M.J."/>
            <person name="Xiong C."/>
            <person name="Yue Q."/>
            <person name="Zhang X."/>
        </authorList>
    </citation>
    <scope>NUCLEOTIDE SEQUENCE [LARGE SCALE GENOMIC DNA]</scope>
    <source>
        <strain evidence="10 11">BP5796</strain>
    </source>
</reference>
<evidence type="ECO:0000256" key="8">
    <source>
        <dbReference type="SAM" id="Phobius"/>
    </source>
</evidence>
<evidence type="ECO:0000259" key="9">
    <source>
        <dbReference type="PROSITE" id="PS50850"/>
    </source>
</evidence>
<evidence type="ECO:0000256" key="4">
    <source>
        <dbReference type="ARBA" id="ARBA00022989"/>
    </source>
</evidence>
<feature type="compositionally biased region" description="Basic and acidic residues" evidence="7">
    <location>
        <begin position="476"/>
        <end position="490"/>
    </location>
</feature>
<dbReference type="FunFam" id="1.20.1250.20:FF:000065">
    <property type="entry name" value="Putative MFS pantothenate transporter"/>
    <property type="match status" value="1"/>
</dbReference>
<feature type="transmembrane region" description="Helical" evidence="8">
    <location>
        <begin position="65"/>
        <end position="85"/>
    </location>
</feature>
<feature type="transmembrane region" description="Helical" evidence="8">
    <location>
        <begin position="391"/>
        <end position="411"/>
    </location>
</feature>
<keyword evidence="2" id="KW-0813">Transport</keyword>
<dbReference type="Proteomes" id="UP000256328">
    <property type="component" value="Unassembled WGS sequence"/>
</dbReference>
<comment type="similarity">
    <text evidence="6">Belongs to the major facilitator superfamily. Allantoate permease family.</text>
</comment>
<dbReference type="InterPro" id="IPR020846">
    <property type="entry name" value="MFS_dom"/>
</dbReference>
<evidence type="ECO:0000313" key="11">
    <source>
        <dbReference type="Proteomes" id="UP000256328"/>
    </source>
</evidence>
<feature type="transmembrane region" description="Helical" evidence="8">
    <location>
        <begin position="23"/>
        <end position="44"/>
    </location>
</feature>
<dbReference type="Pfam" id="PF07690">
    <property type="entry name" value="MFS_1"/>
    <property type="match status" value="1"/>
</dbReference>
<proteinExistence type="inferred from homology"/>
<dbReference type="InterPro" id="IPR036259">
    <property type="entry name" value="MFS_trans_sf"/>
</dbReference>
<evidence type="ECO:0000256" key="5">
    <source>
        <dbReference type="ARBA" id="ARBA00023136"/>
    </source>
</evidence>
<evidence type="ECO:0000256" key="2">
    <source>
        <dbReference type="ARBA" id="ARBA00022448"/>
    </source>
</evidence>
<dbReference type="EMBL" id="PDLN01000009">
    <property type="protein sequence ID" value="RDW76156.1"/>
    <property type="molecule type" value="Genomic_DNA"/>
</dbReference>
<feature type="transmembrane region" description="Helical" evidence="8">
    <location>
        <begin position="160"/>
        <end position="181"/>
    </location>
</feature>
<gene>
    <name evidence="10" type="ORF">BP5796_06977</name>
</gene>
<comment type="caution">
    <text evidence="10">The sequence shown here is derived from an EMBL/GenBank/DDBJ whole genome shotgun (WGS) entry which is preliminary data.</text>
</comment>
<dbReference type="PROSITE" id="PS50850">
    <property type="entry name" value="MFS"/>
    <property type="match status" value="1"/>
</dbReference>
<keyword evidence="4 8" id="KW-1133">Transmembrane helix</keyword>
<dbReference type="OrthoDB" id="3639251at2759"/>
<dbReference type="Gene3D" id="1.20.1250.20">
    <property type="entry name" value="MFS general substrate transporter like domains"/>
    <property type="match status" value="1"/>
</dbReference>
<dbReference type="InterPro" id="IPR011701">
    <property type="entry name" value="MFS"/>
</dbReference>
<feature type="transmembrane region" description="Helical" evidence="8">
    <location>
        <begin position="128"/>
        <end position="148"/>
    </location>
</feature>
<keyword evidence="3 8" id="KW-0812">Transmembrane</keyword>
<accession>A0A3D8RQD6</accession>
<dbReference type="GO" id="GO:0015233">
    <property type="term" value="F:pantothenate transmembrane transporter activity"/>
    <property type="evidence" value="ECO:0007669"/>
    <property type="project" value="TreeGrafter"/>
</dbReference>
<dbReference type="SUPFAM" id="SSF103473">
    <property type="entry name" value="MFS general substrate transporter"/>
    <property type="match status" value="1"/>
</dbReference>
<feature type="transmembrane region" description="Helical" evidence="8">
    <location>
        <begin position="361"/>
        <end position="379"/>
    </location>
</feature>
<organism evidence="10 11">
    <name type="scientific">Coleophoma crateriformis</name>
    <dbReference type="NCBI Taxonomy" id="565419"/>
    <lineage>
        <taxon>Eukaryota</taxon>
        <taxon>Fungi</taxon>
        <taxon>Dikarya</taxon>
        <taxon>Ascomycota</taxon>
        <taxon>Pezizomycotina</taxon>
        <taxon>Leotiomycetes</taxon>
        <taxon>Helotiales</taxon>
        <taxon>Dermateaceae</taxon>
        <taxon>Coleophoma</taxon>
    </lineage>
</organism>
<comment type="subcellular location">
    <subcellularLocation>
        <location evidence="1">Membrane</location>
        <topology evidence="1">Multi-pass membrane protein</topology>
    </subcellularLocation>
</comment>
<protein>
    <submittedName>
        <fullName evidence="10">Retrograde regulation protein 2</fullName>
    </submittedName>
</protein>
<evidence type="ECO:0000256" key="3">
    <source>
        <dbReference type="ARBA" id="ARBA00022692"/>
    </source>
</evidence>
<feature type="region of interest" description="Disordered" evidence="7">
    <location>
        <begin position="467"/>
        <end position="490"/>
    </location>
</feature>
<name>A0A3D8RQD6_9HELO</name>
<dbReference type="AlphaFoldDB" id="A0A3D8RQD6"/>
<evidence type="ECO:0000256" key="1">
    <source>
        <dbReference type="ARBA" id="ARBA00004141"/>
    </source>
</evidence>
<evidence type="ECO:0000256" key="6">
    <source>
        <dbReference type="ARBA" id="ARBA00037968"/>
    </source>
</evidence>
<evidence type="ECO:0000313" key="10">
    <source>
        <dbReference type="EMBL" id="RDW76156.1"/>
    </source>
</evidence>
<feature type="transmembrane region" description="Helical" evidence="8">
    <location>
        <begin position="193"/>
        <end position="213"/>
    </location>
</feature>
<sequence>MSAWTKTVAYFRGADSSPAERKLVLKLDFFILTFCCMAYFMNYLDRQSLSQAYVSGMKEDLNMGASTLTYINTVYACGYLVGIVPNNLMLTYFKPRNFFPLMITIWGLVTMTTAAAKNSESIMGIRFIQGYFESCTFAGTHYLLGSWYTEKELGKRSGLFTASGLAGGIFGGLLQAAIYSSINGKGGLTGWRWLYIVDGLITLPIAAYGYFLFPDTPRLTTAFYFSAEEKALAIARVPESPPKAILTKAFFKKVVTSWPFWAFAVLWTITNCSEQQSTSSLLQLYMKSAPSGPNTYTVVEKNYWPTGVQAVGIVSTLIWATVTDIFGMRWMAGYYISFTAVVSAIIILIPSTTPTGIFGAYYWAGSIYACQATFFAWANDEMRHEDDATRSVTIAFMNFAGNTFNAFWPLIFYNSSQAPYFTRGMYCMIVIGTLLAIWTTVILITFRRIHRKLALIEAEPATSVDGSIGMVEESPDDKMVQDRKLYSETA</sequence>